<feature type="domain" description="FAD-binding" evidence="6">
    <location>
        <begin position="2"/>
        <end position="366"/>
    </location>
</feature>
<evidence type="ECO:0000313" key="7">
    <source>
        <dbReference type="EMBL" id="KAJ2893482.1"/>
    </source>
</evidence>
<dbReference type="PANTHER" id="PTHR13789:SF215">
    <property type="entry name" value="FAD-BINDING DOMAIN-CONTAINING PROTEIN-RELATED"/>
    <property type="match status" value="1"/>
</dbReference>
<dbReference type="PANTHER" id="PTHR13789">
    <property type="entry name" value="MONOOXYGENASE"/>
    <property type="match status" value="1"/>
</dbReference>
<gene>
    <name evidence="7" type="ORF">MKZ38_008659</name>
</gene>
<dbReference type="Gene3D" id="3.50.50.60">
    <property type="entry name" value="FAD/NAD(P)-binding domain"/>
    <property type="match status" value="1"/>
</dbReference>
<reference evidence="7" key="1">
    <citation type="submission" date="2022-07" db="EMBL/GenBank/DDBJ databases">
        <title>Draft genome sequence of Zalerion maritima ATCC 34329, a (micro)plastics degrading marine fungus.</title>
        <authorList>
            <person name="Paco A."/>
            <person name="Goncalves M.F.M."/>
            <person name="Rocha-Santos T.A.P."/>
            <person name="Alves A."/>
        </authorList>
    </citation>
    <scope>NUCLEOTIDE SEQUENCE</scope>
    <source>
        <strain evidence="7">ATCC 34329</strain>
    </source>
</reference>
<dbReference type="SUPFAM" id="SSF54373">
    <property type="entry name" value="FAD-linked reductases, C-terminal domain"/>
    <property type="match status" value="1"/>
</dbReference>
<organism evidence="7 8">
    <name type="scientific">Zalerion maritima</name>
    <dbReference type="NCBI Taxonomy" id="339359"/>
    <lineage>
        <taxon>Eukaryota</taxon>
        <taxon>Fungi</taxon>
        <taxon>Dikarya</taxon>
        <taxon>Ascomycota</taxon>
        <taxon>Pezizomycotina</taxon>
        <taxon>Sordariomycetes</taxon>
        <taxon>Lulworthiomycetidae</taxon>
        <taxon>Lulworthiales</taxon>
        <taxon>Lulworthiaceae</taxon>
        <taxon>Zalerion</taxon>
    </lineage>
</organism>
<protein>
    <recommendedName>
        <fullName evidence="6">FAD-binding domain-containing protein</fullName>
    </recommendedName>
</protein>
<comment type="caution">
    <text evidence="7">The sequence shown here is derived from an EMBL/GenBank/DDBJ whole genome shotgun (WGS) entry which is preliminary data.</text>
</comment>
<comment type="similarity">
    <text evidence="1">Belongs to the paxM FAD-dependent monooxygenase family.</text>
</comment>
<dbReference type="Proteomes" id="UP001201980">
    <property type="component" value="Unassembled WGS sequence"/>
</dbReference>
<dbReference type="SUPFAM" id="SSF51905">
    <property type="entry name" value="FAD/NAD(P)-binding domain"/>
    <property type="match status" value="1"/>
</dbReference>
<dbReference type="PRINTS" id="PR00420">
    <property type="entry name" value="RNGMNOXGNASE"/>
</dbReference>
<evidence type="ECO:0000259" key="6">
    <source>
        <dbReference type="Pfam" id="PF01494"/>
    </source>
</evidence>
<name>A0AAD5RHT5_9PEZI</name>
<evidence type="ECO:0000256" key="2">
    <source>
        <dbReference type="ARBA" id="ARBA00022630"/>
    </source>
</evidence>
<accession>A0AAD5RHT5</accession>
<keyword evidence="5" id="KW-0503">Monooxygenase</keyword>
<dbReference type="Pfam" id="PF01494">
    <property type="entry name" value="FAD_binding_3"/>
    <property type="match status" value="1"/>
</dbReference>
<keyword evidence="8" id="KW-1185">Reference proteome</keyword>
<dbReference type="GO" id="GO:0071949">
    <property type="term" value="F:FAD binding"/>
    <property type="evidence" value="ECO:0007669"/>
    <property type="project" value="InterPro"/>
</dbReference>
<evidence type="ECO:0000313" key="8">
    <source>
        <dbReference type="Proteomes" id="UP001201980"/>
    </source>
</evidence>
<dbReference type="EMBL" id="JAKWBI020000602">
    <property type="protein sequence ID" value="KAJ2893482.1"/>
    <property type="molecule type" value="Genomic_DNA"/>
</dbReference>
<evidence type="ECO:0000256" key="1">
    <source>
        <dbReference type="ARBA" id="ARBA00007992"/>
    </source>
</evidence>
<proteinExistence type="inferred from homology"/>
<evidence type="ECO:0000256" key="5">
    <source>
        <dbReference type="ARBA" id="ARBA00023033"/>
    </source>
</evidence>
<dbReference type="GO" id="GO:0004497">
    <property type="term" value="F:monooxygenase activity"/>
    <property type="evidence" value="ECO:0007669"/>
    <property type="project" value="UniProtKB-KW"/>
</dbReference>
<dbReference type="InterPro" id="IPR036188">
    <property type="entry name" value="FAD/NAD-bd_sf"/>
</dbReference>
<dbReference type="AlphaFoldDB" id="A0AAD5RHT5"/>
<dbReference type="InterPro" id="IPR050493">
    <property type="entry name" value="FAD-dep_Monooxygenase_BioMet"/>
</dbReference>
<evidence type="ECO:0000256" key="4">
    <source>
        <dbReference type="ARBA" id="ARBA00023002"/>
    </source>
</evidence>
<dbReference type="Gene3D" id="3.30.9.30">
    <property type="match status" value="1"/>
</dbReference>
<keyword evidence="3" id="KW-0274">FAD</keyword>
<evidence type="ECO:0000256" key="3">
    <source>
        <dbReference type="ARBA" id="ARBA00022827"/>
    </source>
</evidence>
<keyword evidence="2" id="KW-0285">Flavoprotein</keyword>
<keyword evidence="4" id="KW-0560">Oxidoreductase</keyword>
<dbReference type="InterPro" id="IPR002938">
    <property type="entry name" value="FAD-bd"/>
</dbReference>
<sequence>MNVSIVGAGISGLSVAISLRRTGHTVTLYDRSTLLNEVGAAINVPPNVGRVLLPWGLDPEKSRFVASRGMDFCNHKTLEPIFRVDHSTKAADVWGVELYFAHRVDLHEALKRLATEEDGPGVPAKIVPGTEVVEFDPETPSITLSNGTRVTSHLVVAADGINSRAVEVVLGEARPLLPANTVNCCFRFLVPWNILAEDENTNPFLNGHEGRAKVHSDVESKIRLVSYPCRGHEVMNFVCLLYDDKMSLDKEDWHASVPKDELLRKFQGNVALDAHHRHYPNRSKATDVKRWPLLYRKPIQTWSKHLMTLAGDAAHPLLPHKAQGGAQGIEDGIALGLALSGLTSAAPKWQVQSRLAVYEDIRVKRASLQAVLSNTGYDEPIPDEIHDYLEGKPVPDTVEAQMKISYGYDVMRHIVQKMKEKVDPEFKVPSGFFPARK</sequence>